<proteinExistence type="predicted"/>
<dbReference type="GO" id="GO:0008168">
    <property type="term" value="F:methyltransferase activity"/>
    <property type="evidence" value="ECO:0007669"/>
    <property type="project" value="UniProtKB-KW"/>
</dbReference>
<dbReference type="InterPro" id="IPR029063">
    <property type="entry name" value="SAM-dependent_MTases_sf"/>
</dbReference>
<reference evidence="3 4" key="1">
    <citation type="submission" date="2021-06" db="EMBL/GenBank/DDBJ databases">
        <authorList>
            <person name="Grouzdev D.S."/>
            <person name="Koziaeva V."/>
        </authorList>
    </citation>
    <scope>NUCLEOTIDE SEQUENCE [LARGE SCALE GENOMIC DNA]</scope>
    <source>
        <strain evidence="3 4">22</strain>
    </source>
</reference>
<dbReference type="CDD" id="cd02440">
    <property type="entry name" value="AdoMet_MTases"/>
    <property type="match status" value="1"/>
</dbReference>
<dbReference type="SUPFAM" id="SSF53335">
    <property type="entry name" value="S-adenosyl-L-methionine-dependent methyltransferases"/>
    <property type="match status" value="1"/>
</dbReference>
<dbReference type="EMBL" id="JAHHZF010000004">
    <property type="protein sequence ID" value="MBT9289462.1"/>
    <property type="molecule type" value="Genomic_DNA"/>
</dbReference>
<dbReference type="InterPro" id="IPR041698">
    <property type="entry name" value="Methyltransf_25"/>
</dbReference>
<evidence type="ECO:0000256" key="1">
    <source>
        <dbReference type="SAM" id="MobiDB-lite"/>
    </source>
</evidence>
<keyword evidence="3" id="KW-0489">Methyltransferase</keyword>
<evidence type="ECO:0000313" key="4">
    <source>
        <dbReference type="Proteomes" id="UP000766595"/>
    </source>
</evidence>
<dbReference type="RefSeq" id="WP_261968101.1">
    <property type="nucleotide sequence ID" value="NZ_JAHHZF010000004.1"/>
</dbReference>
<keyword evidence="4" id="KW-1185">Reference proteome</keyword>
<feature type="region of interest" description="Disordered" evidence="1">
    <location>
        <begin position="1"/>
        <end position="24"/>
    </location>
</feature>
<evidence type="ECO:0000313" key="3">
    <source>
        <dbReference type="EMBL" id="MBT9289462.1"/>
    </source>
</evidence>
<organism evidence="3 4">
    <name type="scientific">Prosthecodimorpha staleyi</name>
    <dbReference type="NCBI Taxonomy" id="2840188"/>
    <lineage>
        <taxon>Bacteria</taxon>
        <taxon>Pseudomonadati</taxon>
        <taxon>Pseudomonadota</taxon>
        <taxon>Alphaproteobacteria</taxon>
        <taxon>Hyphomicrobiales</taxon>
        <taxon>Ancalomicrobiaceae</taxon>
        <taxon>Prosthecodimorpha</taxon>
    </lineage>
</organism>
<comment type="caution">
    <text evidence="3">The sequence shown here is derived from an EMBL/GenBank/DDBJ whole genome shotgun (WGS) entry which is preliminary data.</text>
</comment>
<name>A0A947D7E9_9HYPH</name>
<accession>A0A947D7E9</accession>
<dbReference type="AlphaFoldDB" id="A0A947D7E9"/>
<dbReference type="Gene3D" id="3.40.50.150">
    <property type="entry name" value="Vaccinia Virus protein VP39"/>
    <property type="match status" value="1"/>
</dbReference>
<dbReference type="Pfam" id="PF13649">
    <property type="entry name" value="Methyltransf_25"/>
    <property type="match status" value="1"/>
</dbReference>
<dbReference type="Proteomes" id="UP000766595">
    <property type="component" value="Unassembled WGS sequence"/>
</dbReference>
<evidence type="ECO:0000259" key="2">
    <source>
        <dbReference type="Pfam" id="PF13649"/>
    </source>
</evidence>
<feature type="domain" description="Methyltransferase" evidence="2">
    <location>
        <begin position="49"/>
        <end position="128"/>
    </location>
</feature>
<dbReference type="GO" id="GO:0032259">
    <property type="term" value="P:methylation"/>
    <property type="evidence" value="ECO:0007669"/>
    <property type="project" value="UniProtKB-KW"/>
</dbReference>
<gene>
    <name evidence="3" type="ORF">KL771_08365</name>
</gene>
<protein>
    <submittedName>
        <fullName evidence="3">Class I SAM-dependent methyltransferase</fullName>
    </submittedName>
</protein>
<keyword evidence="3" id="KW-0808">Transferase</keyword>
<sequence length="219" mass="23128">MAKDAPDCQPESLKAPIMPVPDAKPYHAPQAPSDWAARFLPAVRPGGTVLDLACGTGRHVRLARSLGLAVVAVDRDPTGLAAFADDAGVETVIADIEAGPWPLGDRRFEAVLVTNYLWRPLFPAIVAAVAADGMLIYETFARGQERHGRPQRTEFHLQPNELLAPVLAAGLIVVAYEQGELAGRFCSGGGAKIVQRIAAVGPDHPAALAKPLALVPNRG</sequence>